<dbReference type="Proteomes" id="UP000694570">
    <property type="component" value="Unplaced"/>
</dbReference>
<evidence type="ECO:0000256" key="3">
    <source>
        <dbReference type="ARBA" id="ARBA00022448"/>
    </source>
</evidence>
<dbReference type="SUPFAM" id="SSF50814">
    <property type="entry name" value="Lipocalins"/>
    <property type="match status" value="1"/>
</dbReference>
<dbReference type="InterPro" id="IPR000566">
    <property type="entry name" value="Lipocln_cytosolic_FA-bd_dom"/>
</dbReference>
<comment type="subcellular location">
    <subcellularLocation>
        <location evidence="1">Secreted</location>
    </subcellularLocation>
</comment>
<keyword evidence="3" id="KW-0813">Transport</keyword>
<keyword evidence="5 6" id="KW-0732">Signal</keyword>
<gene>
    <name evidence="8" type="primary">OBP2B</name>
</gene>
<evidence type="ECO:0000313" key="8">
    <source>
        <dbReference type="Ensembl" id="ENSSSCP00030027127.1"/>
    </source>
</evidence>
<dbReference type="InterPro" id="IPR002345">
    <property type="entry name" value="Lipocalin"/>
</dbReference>
<accession>A0A8D0WXZ1</accession>
<feature type="signal peptide" evidence="6">
    <location>
        <begin position="1"/>
        <end position="19"/>
    </location>
</feature>
<dbReference type="PANTHER" id="PTHR11430">
    <property type="entry name" value="LIPOCALIN"/>
    <property type="match status" value="1"/>
</dbReference>
<protein>
    <submittedName>
        <fullName evidence="8">Odorant binding protein 2B</fullName>
    </submittedName>
</protein>
<evidence type="ECO:0000256" key="5">
    <source>
        <dbReference type="ARBA" id="ARBA00022729"/>
    </source>
</evidence>
<proteinExistence type="inferred from homology"/>
<organism evidence="8 9">
    <name type="scientific">Sus scrofa</name>
    <name type="common">Pig</name>
    <dbReference type="NCBI Taxonomy" id="9823"/>
    <lineage>
        <taxon>Eukaryota</taxon>
        <taxon>Metazoa</taxon>
        <taxon>Chordata</taxon>
        <taxon>Craniata</taxon>
        <taxon>Vertebrata</taxon>
        <taxon>Euteleostomi</taxon>
        <taxon>Mammalia</taxon>
        <taxon>Eutheria</taxon>
        <taxon>Laurasiatheria</taxon>
        <taxon>Artiodactyla</taxon>
        <taxon>Suina</taxon>
        <taxon>Suidae</taxon>
        <taxon>Sus</taxon>
    </lineage>
</organism>
<dbReference type="GO" id="GO:0005576">
    <property type="term" value="C:extracellular region"/>
    <property type="evidence" value="ECO:0007669"/>
    <property type="project" value="UniProtKB-SubCell"/>
</dbReference>
<keyword evidence="4" id="KW-0964">Secreted</keyword>
<comment type="similarity">
    <text evidence="2">Belongs to the calycin superfamily. Lipocalin family.</text>
</comment>
<evidence type="ECO:0000259" key="7">
    <source>
        <dbReference type="Pfam" id="PF00061"/>
    </source>
</evidence>
<evidence type="ECO:0000256" key="4">
    <source>
        <dbReference type="ARBA" id="ARBA00022525"/>
    </source>
</evidence>
<dbReference type="Ensembl" id="ENSSSCT00030059311.1">
    <property type="protein sequence ID" value="ENSSSCP00030027127.1"/>
    <property type="gene ID" value="ENSSSCG00030042576.1"/>
</dbReference>
<name>A0A8D0WXZ1_PIG</name>
<dbReference type="PANTHER" id="PTHR11430:SF124">
    <property type="entry name" value="LIPOCALIN 1-LIKE PROTEIN 1-RELATED"/>
    <property type="match status" value="1"/>
</dbReference>
<dbReference type="AlphaFoldDB" id="A0A8D0WXZ1"/>
<reference evidence="8" key="1">
    <citation type="submission" date="2025-08" db="UniProtKB">
        <authorList>
            <consortium name="Ensembl"/>
        </authorList>
    </citation>
    <scope>IDENTIFICATION</scope>
</reference>
<sequence>MMRALLLAIGLGLVAALQAQEFPAVGQPLQDLLGRWYLKAMTSDPEIPGKKPESVTPLILKALEGGDLEAQITFLIDGQCQDVTLVLKKTNQPFTFTAYDGKRVVYILPSKVKDHYILYCEGELDGQEVRMAKLVGRDPENNPEALEEFKEVARAKGLNLDIVRPQQSGRKDTCAWCCLVPLSGPIRATWLGHVPLMGLCPSWGRGKCWLMGAGGRTDGFPEPCFPFLQKPALQEGTRVSEQL</sequence>
<dbReference type="GO" id="GO:0036094">
    <property type="term" value="F:small molecule binding"/>
    <property type="evidence" value="ECO:0007669"/>
    <property type="project" value="InterPro"/>
</dbReference>
<dbReference type="InterPro" id="IPR012674">
    <property type="entry name" value="Calycin"/>
</dbReference>
<evidence type="ECO:0000256" key="1">
    <source>
        <dbReference type="ARBA" id="ARBA00004613"/>
    </source>
</evidence>
<evidence type="ECO:0000256" key="2">
    <source>
        <dbReference type="ARBA" id="ARBA00006889"/>
    </source>
</evidence>
<feature type="chain" id="PRO_5034532891" evidence="6">
    <location>
        <begin position="20"/>
        <end position="243"/>
    </location>
</feature>
<dbReference type="Pfam" id="PF00061">
    <property type="entry name" value="Lipocalin"/>
    <property type="match status" value="1"/>
</dbReference>
<evidence type="ECO:0000313" key="9">
    <source>
        <dbReference type="Proteomes" id="UP000694570"/>
    </source>
</evidence>
<evidence type="ECO:0000256" key="6">
    <source>
        <dbReference type="SAM" id="SignalP"/>
    </source>
</evidence>
<dbReference type="PRINTS" id="PR01175">
    <property type="entry name" value="VNEBNERGLAND"/>
</dbReference>
<feature type="domain" description="Lipocalin/cytosolic fatty-acid binding" evidence="7">
    <location>
        <begin position="34"/>
        <end position="168"/>
    </location>
</feature>
<dbReference type="Gene3D" id="2.40.128.20">
    <property type="match status" value="1"/>
</dbReference>
<dbReference type="InterPro" id="IPR002450">
    <property type="entry name" value="von_Ebner_gland"/>
</dbReference>
<dbReference type="CDD" id="cd19414">
    <property type="entry name" value="lipocalin_1_3_4_13-like"/>
    <property type="match status" value="1"/>
</dbReference>